<dbReference type="PANTHER" id="PTHR47785:SF2">
    <property type="entry name" value="ZN(II)2CYS6 TRANSCRIPTION FACTOR (EUROFUNG)"/>
    <property type="match status" value="1"/>
</dbReference>
<feature type="compositionally biased region" description="Polar residues" evidence="2">
    <location>
        <begin position="1"/>
        <end position="13"/>
    </location>
</feature>
<name>A0A2K1QZV7_9PEZI</name>
<evidence type="ECO:0000256" key="2">
    <source>
        <dbReference type="SAM" id="MobiDB-lite"/>
    </source>
</evidence>
<protein>
    <recommendedName>
        <fullName evidence="3">Zn(2)-C6 fungal-type domain-containing protein</fullName>
    </recommendedName>
</protein>
<accession>A0A2K1QZV7</accession>
<feature type="region of interest" description="Disordered" evidence="2">
    <location>
        <begin position="1"/>
        <end position="50"/>
    </location>
</feature>
<dbReference type="Pfam" id="PF00172">
    <property type="entry name" value="Zn_clus"/>
    <property type="match status" value="1"/>
</dbReference>
<feature type="domain" description="Zn(2)-C6 fungal-type" evidence="3">
    <location>
        <begin position="94"/>
        <end position="124"/>
    </location>
</feature>
<dbReference type="CDD" id="cd12148">
    <property type="entry name" value="fungal_TF_MHR"/>
    <property type="match status" value="1"/>
</dbReference>
<evidence type="ECO:0000313" key="4">
    <source>
        <dbReference type="EMBL" id="PNS20584.1"/>
    </source>
</evidence>
<dbReference type="AlphaFoldDB" id="A0A2K1QZV7"/>
<dbReference type="Gene3D" id="4.10.240.10">
    <property type="entry name" value="Zn(2)-C6 fungal-type DNA-binding domain"/>
    <property type="match status" value="1"/>
</dbReference>
<dbReference type="InterPro" id="IPR053181">
    <property type="entry name" value="EcdB-like_regulator"/>
</dbReference>
<gene>
    <name evidence="4" type="ORF">CAC42_311</name>
</gene>
<keyword evidence="5" id="KW-1185">Reference proteome</keyword>
<dbReference type="InterPro" id="IPR036864">
    <property type="entry name" value="Zn2-C6_fun-type_DNA-bd_sf"/>
</dbReference>
<dbReference type="InterPro" id="IPR001138">
    <property type="entry name" value="Zn2Cys6_DnaBD"/>
</dbReference>
<feature type="region of interest" description="Disordered" evidence="2">
    <location>
        <begin position="159"/>
        <end position="206"/>
    </location>
</feature>
<dbReference type="EMBL" id="NKHZ01000022">
    <property type="protein sequence ID" value="PNS20584.1"/>
    <property type="molecule type" value="Genomic_DNA"/>
</dbReference>
<evidence type="ECO:0000256" key="1">
    <source>
        <dbReference type="ARBA" id="ARBA00023242"/>
    </source>
</evidence>
<dbReference type="Proteomes" id="UP000243797">
    <property type="component" value="Unassembled WGS sequence"/>
</dbReference>
<comment type="caution">
    <text evidence="4">The sequence shown here is derived from an EMBL/GenBank/DDBJ whole genome shotgun (WGS) entry which is preliminary data.</text>
</comment>
<reference evidence="4 5" key="1">
    <citation type="submission" date="2017-06" db="EMBL/GenBank/DDBJ databases">
        <title>Draft genome sequence of a variant of Elsinoe murrayae.</title>
        <authorList>
            <person name="Cheng Q."/>
        </authorList>
    </citation>
    <scope>NUCLEOTIDE SEQUENCE [LARGE SCALE GENOMIC DNA]</scope>
    <source>
        <strain evidence="4 5">CQ-2017a</strain>
    </source>
</reference>
<dbReference type="SUPFAM" id="SSF57701">
    <property type="entry name" value="Zn2/Cys6 DNA-binding domain"/>
    <property type="match status" value="1"/>
</dbReference>
<feature type="compositionally biased region" description="Polar residues" evidence="2">
    <location>
        <begin position="193"/>
        <end position="206"/>
    </location>
</feature>
<dbReference type="GO" id="GO:0008270">
    <property type="term" value="F:zinc ion binding"/>
    <property type="evidence" value="ECO:0007669"/>
    <property type="project" value="InterPro"/>
</dbReference>
<dbReference type="CDD" id="cd00067">
    <property type="entry name" value="GAL4"/>
    <property type="match status" value="1"/>
</dbReference>
<sequence>MDAISSLAQSQDARPQKRRRGNGTASTDMQLDPHLQHQPMPQPAPLTPVQSQLAEYNSSVRQQQTPIQQDYQPEMRQIHPSESHDYPRRRAMIACEVCRGRKTRCDGAKPRCRLCTELNAECIYREPGQKLDAGDKMILEQLQRIENMLHDGYQATHSNVYGDRQSVPDSSSHKNGSLSQSSRGGVGGVIAGQDSTGHSHPSNDATAPTLFQQLLRAKAMEPILSNVKEASALLAESQRSRLVFPQRPALDASDITSHVDDYFQVLHQYHATVNAETWQAIYATASLNGFSKGVESSTVLLIAALGWTISNGNKLYNTQQEENLGFLLFSQAWGLLPELVSSGGVLSIQCLFFGSAYLLSTFRPLDAWYTLNLASSKLQTELMFSEESSSSEAESLKRLYWNIEQLRTDISSSVEVERTPQSLSRLPGLPSGYSQDTQLAQHSNDSTFLTPRIGLQRLSQRAGSALPYSPSRHVNVDALLPLAHEYIQQLDRWYELLPEGAKFQQDAPTSSTVESDFRLGFFACRAMILRPLMMEVMRDGSLLLDHTIRECCKQGLEASVRQIENTIILYTGHLRCTWKTANDMAAETLFVMGATLSPGLAALLPPADDMDRIIGHVISTLEELATLSPCLSIKVTILRSAEKERKPGRARQIEY</sequence>
<evidence type="ECO:0000259" key="3">
    <source>
        <dbReference type="PROSITE" id="PS50048"/>
    </source>
</evidence>
<dbReference type="OrthoDB" id="4685598at2759"/>
<keyword evidence="1" id="KW-0539">Nucleus</keyword>
<organism evidence="4 5">
    <name type="scientific">Sphaceloma murrayae</name>
    <dbReference type="NCBI Taxonomy" id="2082308"/>
    <lineage>
        <taxon>Eukaryota</taxon>
        <taxon>Fungi</taxon>
        <taxon>Dikarya</taxon>
        <taxon>Ascomycota</taxon>
        <taxon>Pezizomycotina</taxon>
        <taxon>Dothideomycetes</taxon>
        <taxon>Dothideomycetidae</taxon>
        <taxon>Myriangiales</taxon>
        <taxon>Elsinoaceae</taxon>
        <taxon>Sphaceloma</taxon>
    </lineage>
</organism>
<feature type="compositionally biased region" description="Polar residues" evidence="2">
    <location>
        <begin position="167"/>
        <end position="183"/>
    </location>
</feature>
<dbReference type="GO" id="GO:0000981">
    <property type="term" value="F:DNA-binding transcription factor activity, RNA polymerase II-specific"/>
    <property type="evidence" value="ECO:0007669"/>
    <property type="project" value="InterPro"/>
</dbReference>
<dbReference type="SMART" id="SM00066">
    <property type="entry name" value="GAL4"/>
    <property type="match status" value="1"/>
</dbReference>
<dbReference type="STRING" id="2082308.A0A2K1QZV7"/>
<dbReference type="FunFam" id="4.10.240.10:FF:000008">
    <property type="entry name" value="C6 zinc finger domain-containing protein"/>
    <property type="match status" value="1"/>
</dbReference>
<proteinExistence type="predicted"/>
<dbReference type="PANTHER" id="PTHR47785">
    <property type="entry name" value="ZN(II)2CYS6 TRANSCRIPTION FACTOR (EUROFUNG)-RELATED-RELATED"/>
    <property type="match status" value="1"/>
</dbReference>
<dbReference type="PROSITE" id="PS50048">
    <property type="entry name" value="ZN2_CY6_FUNGAL_2"/>
    <property type="match status" value="1"/>
</dbReference>
<dbReference type="InParanoid" id="A0A2K1QZV7"/>
<dbReference type="PROSITE" id="PS00463">
    <property type="entry name" value="ZN2_CY6_FUNGAL_1"/>
    <property type="match status" value="1"/>
</dbReference>
<evidence type="ECO:0000313" key="5">
    <source>
        <dbReference type="Proteomes" id="UP000243797"/>
    </source>
</evidence>